<gene>
    <name evidence="1" type="ORF">MA16_Dca008817</name>
</gene>
<accession>A0A2I0VY49</accession>
<keyword evidence="2" id="KW-1185">Reference proteome</keyword>
<dbReference type="EMBL" id="KZ503105">
    <property type="protein sequence ID" value="PKU68336.1"/>
    <property type="molecule type" value="Genomic_DNA"/>
</dbReference>
<proteinExistence type="predicted"/>
<evidence type="ECO:0000313" key="1">
    <source>
        <dbReference type="EMBL" id="PKU68336.1"/>
    </source>
</evidence>
<evidence type="ECO:0000313" key="2">
    <source>
        <dbReference type="Proteomes" id="UP000233837"/>
    </source>
</evidence>
<dbReference type="AlphaFoldDB" id="A0A2I0VY49"/>
<reference evidence="1 2" key="2">
    <citation type="journal article" date="2017" name="Nature">
        <title>The Apostasia genome and the evolution of orchids.</title>
        <authorList>
            <person name="Zhang G.Q."/>
            <person name="Liu K.W."/>
            <person name="Li Z."/>
            <person name="Lohaus R."/>
            <person name="Hsiao Y.Y."/>
            <person name="Niu S.C."/>
            <person name="Wang J.Y."/>
            <person name="Lin Y.C."/>
            <person name="Xu Q."/>
            <person name="Chen L.J."/>
            <person name="Yoshida K."/>
            <person name="Fujiwara S."/>
            <person name="Wang Z.W."/>
            <person name="Zhang Y.Q."/>
            <person name="Mitsuda N."/>
            <person name="Wang M."/>
            <person name="Liu G.H."/>
            <person name="Pecoraro L."/>
            <person name="Huang H.X."/>
            <person name="Xiao X.J."/>
            <person name="Lin M."/>
            <person name="Wu X.Y."/>
            <person name="Wu W.L."/>
            <person name="Chen Y.Y."/>
            <person name="Chang S.B."/>
            <person name="Sakamoto S."/>
            <person name="Ohme-Takagi M."/>
            <person name="Yagi M."/>
            <person name="Zeng S.J."/>
            <person name="Shen C.Y."/>
            <person name="Yeh C.M."/>
            <person name="Luo Y.B."/>
            <person name="Tsai W.C."/>
            <person name="Van de Peer Y."/>
            <person name="Liu Z.J."/>
        </authorList>
    </citation>
    <scope>NUCLEOTIDE SEQUENCE [LARGE SCALE GENOMIC DNA]</scope>
    <source>
        <tissue evidence="1">The whole plant</tissue>
    </source>
</reference>
<reference evidence="1 2" key="1">
    <citation type="journal article" date="2016" name="Sci. Rep.">
        <title>The Dendrobium catenatum Lindl. genome sequence provides insights into polysaccharide synthase, floral development and adaptive evolution.</title>
        <authorList>
            <person name="Zhang G.Q."/>
            <person name="Xu Q."/>
            <person name="Bian C."/>
            <person name="Tsai W.C."/>
            <person name="Yeh C.M."/>
            <person name="Liu K.W."/>
            <person name="Yoshida K."/>
            <person name="Zhang L.S."/>
            <person name="Chang S.B."/>
            <person name="Chen F."/>
            <person name="Shi Y."/>
            <person name="Su Y.Y."/>
            <person name="Zhang Y.Q."/>
            <person name="Chen L.J."/>
            <person name="Yin Y."/>
            <person name="Lin M."/>
            <person name="Huang H."/>
            <person name="Deng H."/>
            <person name="Wang Z.W."/>
            <person name="Zhu S.L."/>
            <person name="Zhao X."/>
            <person name="Deng C."/>
            <person name="Niu S.C."/>
            <person name="Huang J."/>
            <person name="Wang M."/>
            <person name="Liu G.H."/>
            <person name="Yang H.J."/>
            <person name="Xiao X.J."/>
            <person name="Hsiao Y.Y."/>
            <person name="Wu W.L."/>
            <person name="Chen Y.Y."/>
            <person name="Mitsuda N."/>
            <person name="Ohme-Takagi M."/>
            <person name="Luo Y.B."/>
            <person name="Van de Peer Y."/>
            <person name="Liu Z.J."/>
        </authorList>
    </citation>
    <scope>NUCLEOTIDE SEQUENCE [LARGE SCALE GENOMIC DNA]</scope>
    <source>
        <tissue evidence="1">The whole plant</tissue>
    </source>
</reference>
<organism evidence="1 2">
    <name type="scientific">Dendrobium catenatum</name>
    <dbReference type="NCBI Taxonomy" id="906689"/>
    <lineage>
        <taxon>Eukaryota</taxon>
        <taxon>Viridiplantae</taxon>
        <taxon>Streptophyta</taxon>
        <taxon>Embryophyta</taxon>
        <taxon>Tracheophyta</taxon>
        <taxon>Spermatophyta</taxon>
        <taxon>Magnoliopsida</taxon>
        <taxon>Liliopsida</taxon>
        <taxon>Asparagales</taxon>
        <taxon>Orchidaceae</taxon>
        <taxon>Epidendroideae</taxon>
        <taxon>Malaxideae</taxon>
        <taxon>Dendrobiinae</taxon>
        <taxon>Dendrobium</taxon>
    </lineage>
</organism>
<dbReference type="Proteomes" id="UP000233837">
    <property type="component" value="Unassembled WGS sequence"/>
</dbReference>
<sequence length="71" mass="8533">MASKQRAGFLLYYEILLRVQRPGCRYPVAGFRHIRSSRRSTLHQILVSELNDWKRRMSERRKDPSSEEVRN</sequence>
<protein>
    <submittedName>
        <fullName evidence="1">Uncharacterized protein</fullName>
    </submittedName>
</protein>
<name>A0A2I0VY49_9ASPA</name>